<dbReference type="InterPro" id="IPR029063">
    <property type="entry name" value="SAM-dependent_MTases_sf"/>
</dbReference>
<keyword evidence="3" id="KW-1185">Reference proteome</keyword>
<dbReference type="STRING" id="2656787.A0A370TER0"/>
<reference evidence="2 3" key="1">
    <citation type="journal article" date="2018" name="IMA Fungus">
        <title>IMA Genome-F 9: Draft genome sequence of Annulohypoxylon stygium, Aspergillus mulundensis, Berkeleyomyces basicola (syn. Thielaviopsis basicola), Ceratocystis smalleyi, two Cercospora beticola strains, Coleophoma cylindrospora, Fusarium fracticaudum, Phialophora cf. hyalina, and Morchella septimelata.</title>
        <authorList>
            <person name="Wingfield B.D."/>
            <person name="Bills G.F."/>
            <person name="Dong Y."/>
            <person name="Huang W."/>
            <person name="Nel W.J."/>
            <person name="Swalarsk-Parry B.S."/>
            <person name="Vaghefi N."/>
            <person name="Wilken P.M."/>
            <person name="An Z."/>
            <person name="de Beer Z.W."/>
            <person name="De Vos L."/>
            <person name="Chen L."/>
            <person name="Duong T.A."/>
            <person name="Gao Y."/>
            <person name="Hammerbacher A."/>
            <person name="Kikkert J.R."/>
            <person name="Li Y."/>
            <person name="Li H."/>
            <person name="Li K."/>
            <person name="Li Q."/>
            <person name="Liu X."/>
            <person name="Ma X."/>
            <person name="Naidoo K."/>
            <person name="Pethybridge S.J."/>
            <person name="Sun J."/>
            <person name="Steenkamp E.T."/>
            <person name="van der Nest M.A."/>
            <person name="van Wyk S."/>
            <person name="Wingfield M.J."/>
            <person name="Xiong C."/>
            <person name="Yue Q."/>
            <person name="Zhang X."/>
        </authorList>
    </citation>
    <scope>NUCLEOTIDE SEQUENCE [LARGE SCALE GENOMIC DNA]</scope>
    <source>
        <strain evidence="2 3">BP 5553</strain>
    </source>
</reference>
<dbReference type="AlphaFoldDB" id="A0A370TER0"/>
<sequence length="297" mass="32648">MSTSVEGQKGAKGEDHWSSEAYQNAAAFVPKLATKVVGWLDVRDGDRILDVGCGDGVLNIQIAQALCKESGTGRIHGVDSSVAMITAAKEATAAIPRISGICTFEALDATLLHTDPELQKESFDKVFSNAAMHWILRPENRRDDFFKGVHKALKPGGIFVFEMGGMGNCAEMRTALLSTLSHRIGIRLARAADPWFFPSTTWMRRTLTSSPGGFEVLQLESEYRPTKAGEGGIRAWVILMGKQFFDVVEKEKGKEVREECEKEVEEVLRTVVRGDGGDGEEGEWIGYVRLRGVARKL</sequence>
<dbReference type="Gene3D" id="3.40.50.150">
    <property type="entry name" value="Vaccinia Virus protein VP39"/>
    <property type="match status" value="1"/>
</dbReference>
<dbReference type="Proteomes" id="UP000254866">
    <property type="component" value="Unassembled WGS sequence"/>
</dbReference>
<dbReference type="CDD" id="cd02440">
    <property type="entry name" value="AdoMet_MTases"/>
    <property type="match status" value="1"/>
</dbReference>
<feature type="domain" description="Methyltransferase" evidence="1">
    <location>
        <begin position="44"/>
        <end position="162"/>
    </location>
</feature>
<gene>
    <name evidence="2" type="ORF">BP5553_08612</name>
</gene>
<name>A0A370TER0_9HELO</name>
<proteinExistence type="predicted"/>
<dbReference type="PANTHER" id="PTHR43861:SF1">
    <property type="entry name" value="TRANS-ACONITATE 2-METHYLTRANSFERASE"/>
    <property type="match status" value="1"/>
</dbReference>
<dbReference type="PANTHER" id="PTHR43861">
    <property type="entry name" value="TRANS-ACONITATE 2-METHYLTRANSFERASE-RELATED"/>
    <property type="match status" value="1"/>
</dbReference>
<accession>A0A370TER0</accession>
<dbReference type="SUPFAM" id="SSF53335">
    <property type="entry name" value="S-adenosyl-L-methionine-dependent methyltransferases"/>
    <property type="match status" value="1"/>
</dbReference>
<dbReference type="RefSeq" id="XP_031866666.1">
    <property type="nucleotide sequence ID" value="XM_032017235.1"/>
</dbReference>
<dbReference type="InterPro" id="IPR025714">
    <property type="entry name" value="Methyltranfer_dom"/>
</dbReference>
<comment type="caution">
    <text evidence="2">The sequence shown here is derived from an EMBL/GenBank/DDBJ whole genome shotgun (WGS) entry which is preliminary data.</text>
</comment>
<organism evidence="2 3">
    <name type="scientific">Venustampulla echinocandica</name>
    <dbReference type="NCBI Taxonomy" id="2656787"/>
    <lineage>
        <taxon>Eukaryota</taxon>
        <taxon>Fungi</taxon>
        <taxon>Dikarya</taxon>
        <taxon>Ascomycota</taxon>
        <taxon>Pezizomycotina</taxon>
        <taxon>Leotiomycetes</taxon>
        <taxon>Helotiales</taxon>
        <taxon>Pleuroascaceae</taxon>
        <taxon>Venustampulla</taxon>
    </lineage>
</organism>
<protein>
    <recommendedName>
        <fullName evidence="1">Methyltransferase domain-containing protein</fullName>
    </recommendedName>
</protein>
<dbReference type="OrthoDB" id="66144at2759"/>
<dbReference type="GeneID" id="43601461"/>
<evidence type="ECO:0000259" key="1">
    <source>
        <dbReference type="Pfam" id="PF13847"/>
    </source>
</evidence>
<dbReference type="Pfam" id="PF13847">
    <property type="entry name" value="Methyltransf_31"/>
    <property type="match status" value="1"/>
</dbReference>
<dbReference type="EMBL" id="NPIC01000009">
    <property type="protein sequence ID" value="RDL33173.1"/>
    <property type="molecule type" value="Genomic_DNA"/>
</dbReference>
<evidence type="ECO:0000313" key="2">
    <source>
        <dbReference type="EMBL" id="RDL33173.1"/>
    </source>
</evidence>
<evidence type="ECO:0000313" key="3">
    <source>
        <dbReference type="Proteomes" id="UP000254866"/>
    </source>
</evidence>